<evidence type="ECO:0000259" key="13">
    <source>
        <dbReference type="Pfam" id="PF01210"/>
    </source>
</evidence>
<dbReference type="InterPro" id="IPR008927">
    <property type="entry name" value="6-PGluconate_DH-like_C_sf"/>
</dbReference>
<dbReference type="GO" id="GO:0008654">
    <property type="term" value="P:phospholipid biosynthetic process"/>
    <property type="evidence" value="ECO:0007669"/>
    <property type="project" value="UniProtKB-KW"/>
</dbReference>
<dbReference type="GO" id="GO:0046168">
    <property type="term" value="P:glycerol-3-phosphate catabolic process"/>
    <property type="evidence" value="ECO:0007669"/>
    <property type="project" value="InterPro"/>
</dbReference>
<dbReference type="InterPro" id="IPR006109">
    <property type="entry name" value="G3P_DH_NAD-dep_C"/>
</dbReference>
<feature type="binding site" evidence="9">
    <location>
        <position position="112"/>
    </location>
    <ligand>
        <name>substrate</name>
    </ligand>
</feature>
<dbReference type="Proteomes" id="UP000190389">
    <property type="component" value="Unassembled WGS sequence"/>
</dbReference>
<evidence type="ECO:0000256" key="7">
    <source>
        <dbReference type="ARBA" id="ARBA00023264"/>
    </source>
</evidence>
<evidence type="ECO:0000256" key="3">
    <source>
        <dbReference type="ARBA" id="ARBA00023002"/>
    </source>
</evidence>
<keyword evidence="16" id="KW-1185">Reference proteome</keyword>
<evidence type="ECO:0000256" key="10">
    <source>
        <dbReference type="PIRSR" id="PIRSR000114-3"/>
    </source>
</evidence>
<organism evidence="15 16">
    <name type="scientific">Mycoplasmopsis verecunda</name>
    <dbReference type="NCBI Taxonomy" id="171291"/>
    <lineage>
        <taxon>Bacteria</taxon>
        <taxon>Bacillati</taxon>
        <taxon>Mycoplasmatota</taxon>
        <taxon>Mycoplasmoidales</taxon>
        <taxon>Metamycoplasmataceae</taxon>
        <taxon>Mycoplasmopsis</taxon>
    </lineage>
</organism>
<feature type="binding site" evidence="10">
    <location>
        <position position="263"/>
    </location>
    <ligand>
        <name>NAD(+)</name>
        <dbReference type="ChEBI" id="CHEBI:57540"/>
    </ligand>
</feature>
<keyword evidence="6" id="KW-0594">Phospholipid biosynthesis</keyword>
<dbReference type="Pfam" id="PF01210">
    <property type="entry name" value="NAD_Gly3P_dh_N"/>
    <property type="match status" value="1"/>
</dbReference>
<proteinExistence type="inferred from homology"/>
<evidence type="ECO:0000256" key="5">
    <source>
        <dbReference type="ARBA" id="ARBA00023098"/>
    </source>
</evidence>
<feature type="binding site" evidence="10">
    <location>
        <position position="146"/>
    </location>
    <ligand>
        <name>NAD(+)</name>
        <dbReference type="ChEBI" id="CHEBI:57540"/>
    </ligand>
</feature>
<feature type="active site" description="Proton acceptor" evidence="8">
    <location>
        <position position="197"/>
    </location>
</feature>
<dbReference type="PANTHER" id="PTHR11728">
    <property type="entry name" value="GLYCEROL-3-PHOSPHATE DEHYDROGENASE"/>
    <property type="match status" value="1"/>
</dbReference>
<evidence type="ECO:0000256" key="6">
    <source>
        <dbReference type="ARBA" id="ARBA00023209"/>
    </source>
</evidence>
<feature type="binding site" evidence="9">
    <location>
        <begin position="263"/>
        <end position="264"/>
    </location>
    <ligand>
        <name>substrate</name>
    </ligand>
</feature>
<dbReference type="GO" id="GO:0051287">
    <property type="term" value="F:NAD binding"/>
    <property type="evidence" value="ECO:0007669"/>
    <property type="project" value="InterPro"/>
</dbReference>
<feature type="domain" description="Glycerol-3-phosphate dehydrogenase NAD-dependent C-terminal" evidence="14">
    <location>
        <begin position="187"/>
        <end position="328"/>
    </location>
</feature>
<dbReference type="AlphaFoldDB" id="A0A1T4KTN0"/>
<keyword evidence="5" id="KW-0443">Lipid metabolism</keyword>
<evidence type="ECO:0000313" key="15">
    <source>
        <dbReference type="EMBL" id="SJZ45720.1"/>
    </source>
</evidence>
<evidence type="ECO:0000256" key="1">
    <source>
        <dbReference type="ARBA" id="ARBA00011009"/>
    </source>
</evidence>
<dbReference type="PRINTS" id="PR00077">
    <property type="entry name" value="GPDHDRGNASE"/>
</dbReference>
<evidence type="ECO:0000256" key="9">
    <source>
        <dbReference type="PIRSR" id="PIRSR000114-2"/>
    </source>
</evidence>
<dbReference type="Pfam" id="PF07479">
    <property type="entry name" value="NAD_Gly3P_dh_C"/>
    <property type="match status" value="1"/>
</dbReference>
<evidence type="ECO:0000256" key="12">
    <source>
        <dbReference type="RuleBase" id="RU000439"/>
    </source>
</evidence>
<comment type="similarity">
    <text evidence="1 11">Belongs to the NAD-dependent glycerol-3-phosphate dehydrogenase family.</text>
</comment>
<feature type="domain" description="Glycerol-3-phosphate dehydrogenase NAD-dependent N-terminal" evidence="13">
    <location>
        <begin position="9"/>
        <end position="162"/>
    </location>
</feature>
<feature type="binding site" evidence="10">
    <location>
        <begin position="12"/>
        <end position="17"/>
    </location>
    <ligand>
        <name>NAD(+)</name>
        <dbReference type="ChEBI" id="CHEBI:57540"/>
    </ligand>
</feature>
<dbReference type="PIRSF" id="PIRSF000114">
    <property type="entry name" value="Glycerol-3-P_dh"/>
    <property type="match status" value="1"/>
</dbReference>
<dbReference type="GO" id="GO:0005975">
    <property type="term" value="P:carbohydrate metabolic process"/>
    <property type="evidence" value="ECO:0007669"/>
    <property type="project" value="InterPro"/>
</dbReference>
<dbReference type="InterPro" id="IPR036291">
    <property type="entry name" value="NAD(P)-bd_dom_sf"/>
</dbReference>
<evidence type="ECO:0000256" key="4">
    <source>
        <dbReference type="ARBA" id="ARBA00023027"/>
    </source>
</evidence>
<dbReference type="InterPro" id="IPR013328">
    <property type="entry name" value="6PGD_dom2"/>
</dbReference>
<name>A0A1T4KTN0_9BACT</name>
<dbReference type="STRING" id="171291.SAMN02745154_00175"/>
<evidence type="ECO:0000256" key="8">
    <source>
        <dbReference type="PIRSR" id="PIRSR000114-1"/>
    </source>
</evidence>
<dbReference type="SUPFAM" id="SSF51735">
    <property type="entry name" value="NAD(P)-binding Rossmann-fold domains"/>
    <property type="match status" value="1"/>
</dbReference>
<dbReference type="GO" id="GO:0141153">
    <property type="term" value="F:glycerol-3-phosphate dehydrogenase (NADP+) activity"/>
    <property type="evidence" value="ECO:0007669"/>
    <property type="project" value="RHEA"/>
</dbReference>
<dbReference type="SUPFAM" id="SSF48179">
    <property type="entry name" value="6-phosphogluconate dehydrogenase C-terminal domain-like"/>
    <property type="match status" value="1"/>
</dbReference>
<keyword evidence="4 10" id="KW-0520">NAD</keyword>
<evidence type="ECO:0000256" key="11">
    <source>
        <dbReference type="RuleBase" id="RU000437"/>
    </source>
</evidence>
<dbReference type="EC" id="1.1.1.94" evidence="12"/>
<gene>
    <name evidence="15" type="ORF">SAMN02745154_00175</name>
</gene>
<dbReference type="GO" id="GO:0005829">
    <property type="term" value="C:cytosol"/>
    <property type="evidence" value="ECO:0007669"/>
    <property type="project" value="TreeGrafter"/>
</dbReference>
<accession>A0A1T4KTN0</accession>
<dbReference type="EMBL" id="FUXF01000004">
    <property type="protein sequence ID" value="SJZ45720.1"/>
    <property type="molecule type" value="Genomic_DNA"/>
</dbReference>
<dbReference type="InterPro" id="IPR006168">
    <property type="entry name" value="G3P_DH_NAD-dep"/>
</dbReference>
<dbReference type="RefSeq" id="WP_078746927.1">
    <property type="nucleotide sequence ID" value="NZ_CP137850.1"/>
</dbReference>
<reference evidence="16" key="1">
    <citation type="submission" date="2017-02" db="EMBL/GenBank/DDBJ databases">
        <authorList>
            <person name="Varghese N."/>
            <person name="Submissions S."/>
        </authorList>
    </citation>
    <scope>NUCLEOTIDE SEQUENCE [LARGE SCALE GENOMIC DNA]</scope>
    <source>
        <strain evidence="16">ATCC 27862</strain>
    </source>
</reference>
<dbReference type="Gene3D" id="1.10.1040.10">
    <property type="entry name" value="N-(1-d-carboxylethyl)-l-norvaline Dehydrogenase, domain 2"/>
    <property type="match status" value="1"/>
</dbReference>
<keyword evidence="2" id="KW-0444">Lipid biosynthesis</keyword>
<keyword evidence="3 11" id="KW-0560">Oxidoreductase</keyword>
<dbReference type="OrthoDB" id="9812273at2"/>
<sequence>MKEKEIKFGVLGTGAFGSALANILIENNHKVIMYGISEEEILDINRGYNSKYFGTTKFSNPDLISATNNLDYFLDSINTAILAVPSVAVEKLMSQVSSKLGERKINLLNLSKGLEPKTKQFFSQYINENYGKNISNFASLMGPSFAIEVFQGKLTMVNVVGANLKFNEEIASYFNNEHFYVKPFNEIRGAELFSALKNVLAIGLGITSVLYPGQNSHAGLLTMGTGEIFNVYKAMYPKGENTIGYNFSSFGDIFLTCSSPTSRNFSFGAKIASDGVKKALNEQQLTIEGYDTAKTLSKIIKDYNIKNTPFLSNIISILFEGKPQYEIIDFLKAKPL</sequence>
<evidence type="ECO:0000313" key="16">
    <source>
        <dbReference type="Proteomes" id="UP000190389"/>
    </source>
</evidence>
<dbReference type="InterPro" id="IPR011128">
    <property type="entry name" value="G3P_DH_NAD-dep_N"/>
</dbReference>
<dbReference type="Gene3D" id="3.40.50.720">
    <property type="entry name" value="NAD(P)-binding Rossmann-like Domain"/>
    <property type="match status" value="1"/>
</dbReference>
<comment type="catalytic activity">
    <reaction evidence="12">
        <text>sn-glycerol 3-phosphate + NADP(+) = dihydroxyacetone phosphate + NADPH + H(+)</text>
        <dbReference type="Rhea" id="RHEA:11096"/>
        <dbReference type="ChEBI" id="CHEBI:15378"/>
        <dbReference type="ChEBI" id="CHEBI:57597"/>
        <dbReference type="ChEBI" id="CHEBI:57642"/>
        <dbReference type="ChEBI" id="CHEBI:57783"/>
        <dbReference type="ChEBI" id="CHEBI:58349"/>
        <dbReference type="EC" id="1.1.1.94"/>
    </reaction>
</comment>
<keyword evidence="7" id="KW-1208">Phospholipid metabolism</keyword>
<dbReference type="PANTHER" id="PTHR11728:SF1">
    <property type="entry name" value="GLYCEROL-3-PHOSPHATE DEHYDROGENASE [NAD(+)] 2, CHLOROPLASTIC"/>
    <property type="match status" value="1"/>
</dbReference>
<protein>
    <recommendedName>
        <fullName evidence="12">Glycerol-3-phosphate dehydrogenase</fullName>
        <ecNumber evidence="12">1.1.1.94</ecNumber>
    </recommendedName>
</protein>
<evidence type="ECO:0000259" key="14">
    <source>
        <dbReference type="Pfam" id="PF07479"/>
    </source>
</evidence>
<evidence type="ECO:0000256" key="2">
    <source>
        <dbReference type="ARBA" id="ARBA00022516"/>
    </source>
</evidence>